<name>A0A502GDX5_9GAMM</name>
<dbReference type="OrthoDB" id="9815229at2"/>
<comment type="caution">
    <text evidence="2">The sequence shown here is derived from an EMBL/GenBank/DDBJ whole genome shotgun (WGS) entry which is preliminary data.</text>
</comment>
<organism evidence="2 3">
    <name type="scientific">Ewingella americana</name>
    <dbReference type="NCBI Taxonomy" id="41202"/>
    <lineage>
        <taxon>Bacteria</taxon>
        <taxon>Pseudomonadati</taxon>
        <taxon>Pseudomonadota</taxon>
        <taxon>Gammaproteobacteria</taxon>
        <taxon>Enterobacterales</taxon>
        <taxon>Yersiniaceae</taxon>
        <taxon>Ewingella</taxon>
    </lineage>
</organism>
<reference evidence="2 3" key="1">
    <citation type="journal article" date="2019" name="Environ. Microbiol.">
        <title>Species interactions and distinct microbial communities in high Arctic permafrost affected cryosols are associated with the CH4 and CO2 gas fluxes.</title>
        <authorList>
            <person name="Altshuler I."/>
            <person name="Hamel J."/>
            <person name="Turney S."/>
            <person name="Magnuson E."/>
            <person name="Levesque R."/>
            <person name="Greer C."/>
            <person name="Whyte L.G."/>
        </authorList>
    </citation>
    <scope>NUCLEOTIDE SEQUENCE [LARGE SCALE GENOMIC DNA]</scope>
    <source>
        <strain evidence="2 3">E4</strain>
    </source>
</reference>
<dbReference type="InterPro" id="IPR023346">
    <property type="entry name" value="Lysozyme-like_dom_sf"/>
</dbReference>
<dbReference type="AlphaFoldDB" id="A0A502GDX5"/>
<dbReference type="SUPFAM" id="SSF53955">
    <property type="entry name" value="Lysozyme-like"/>
    <property type="match status" value="1"/>
</dbReference>
<dbReference type="Proteomes" id="UP000317663">
    <property type="component" value="Unassembled WGS sequence"/>
</dbReference>
<dbReference type="EMBL" id="RCZD01000008">
    <property type="protein sequence ID" value="TPG59951.1"/>
    <property type="molecule type" value="Genomic_DNA"/>
</dbReference>
<dbReference type="RefSeq" id="WP_140473678.1">
    <property type="nucleotide sequence ID" value="NZ_RCZD01000008.1"/>
</dbReference>
<keyword evidence="3" id="KW-1185">Reference proteome</keyword>
<dbReference type="Gene3D" id="1.20.141.10">
    <property type="entry name" value="Chitosanase, subunit A, domain 1"/>
    <property type="match status" value="1"/>
</dbReference>
<sequence>MAKYIDAYNGTIKSEGGFALTNAASDLGGYTYAGISRKYNPQWAGWSLVDKLVIQGRIIAGGKPFITPELETQVQNFYKVTFWDKIKGDIIASQAVAEYIFDFAVNTGESDAGKVAQSACKAGLKLDGAIGTLTVTAINKVPEELFLLRFYSFASEHYINEVNRVPTQIKYLKGWLIRARKHLI</sequence>
<accession>A0A502GDX5</accession>
<protein>
    <recommendedName>
        <fullName evidence="1">TtsA-like Glycoside hydrolase family 108 domain-containing protein</fullName>
    </recommendedName>
</protein>
<dbReference type="Pfam" id="PF05838">
    <property type="entry name" value="Glyco_hydro_108"/>
    <property type="match status" value="1"/>
</dbReference>
<feature type="domain" description="TtsA-like Glycoside hydrolase family 108" evidence="1">
    <location>
        <begin position="10"/>
        <end position="108"/>
    </location>
</feature>
<evidence type="ECO:0000313" key="2">
    <source>
        <dbReference type="EMBL" id="TPG59951.1"/>
    </source>
</evidence>
<dbReference type="InterPro" id="IPR008565">
    <property type="entry name" value="TtsA-like_GH18_dom"/>
</dbReference>
<gene>
    <name evidence="2" type="ORF">EAH77_15400</name>
</gene>
<evidence type="ECO:0000259" key="1">
    <source>
        <dbReference type="Pfam" id="PF05838"/>
    </source>
</evidence>
<proteinExistence type="predicted"/>
<evidence type="ECO:0000313" key="3">
    <source>
        <dbReference type="Proteomes" id="UP000317663"/>
    </source>
</evidence>